<dbReference type="AlphaFoldDB" id="A0A2T2X6Y9"/>
<dbReference type="Proteomes" id="UP000242699">
    <property type="component" value="Unassembled WGS sequence"/>
</dbReference>
<evidence type="ECO:0000313" key="2">
    <source>
        <dbReference type="Proteomes" id="UP000242699"/>
    </source>
</evidence>
<organism evidence="1 2">
    <name type="scientific">Sulfobacillus benefaciens</name>
    <dbReference type="NCBI Taxonomy" id="453960"/>
    <lineage>
        <taxon>Bacteria</taxon>
        <taxon>Bacillati</taxon>
        <taxon>Bacillota</taxon>
        <taxon>Clostridia</taxon>
        <taxon>Eubacteriales</taxon>
        <taxon>Clostridiales Family XVII. Incertae Sedis</taxon>
        <taxon>Sulfobacillus</taxon>
    </lineage>
</organism>
<reference evidence="1 2" key="1">
    <citation type="journal article" date="2014" name="BMC Genomics">
        <title>Comparison of environmental and isolate Sulfobacillus genomes reveals diverse carbon, sulfur, nitrogen, and hydrogen metabolisms.</title>
        <authorList>
            <person name="Justice N.B."/>
            <person name="Norman A."/>
            <person name="Brown C.T."/>
            <person name="Singh A."/>
            <person name="Thomas B.C."/>
            <person name="Banfield J.F."/>
        </authorList>
    </citation>
    <scope>NUCLEOTIDE SEQUENCE [LARGE SCALE GENOMIC DNA]</scope>
    <source>
        <strain evidence="1">AMDSBA1</strain>
    </source>
</reference>
<dbReference type="EMBL" id="PXYT01000012">
    <property type="protein sequence ID" value="PSR30245.1"/>
    <property type="molecule type" value="Genomic_DNA"/>
</dbReference>
<accession>A0A2T2X6Y9</accession>
<gene>
    <name evidence="1" type="ORF">C7B43_06965</name>
</gene>
<name>A0A2T2X6Y9_9FIRM</name>
<proteinExistence type="predicted"/>
<sequence length="180" mass="20377">MFPAVLFPISMLYSPHFRNPSSVAGHDPFNGQGWLFRSRYFSSFELKNAEYGKVFTRLFSRTDGPWLHQCALSYKECVAEPDKDTFYDIGWFHRSHRYFALCGGMGLGLSEHNLGHIGLSAYPCSASARDGGGGWEIVCHRRNIPVFGIKFFFGTSRKHRVHGEFEKWRQVEGCGGKGGI</sequence>
<evidence type="ECO:0000313" key="1">
    <source>
        <dbReference type="EMBL" id="PSR30245.1"/>
    </source>
</evidence>
<protein>
    <submittedName>
        <fullName evidence="1">Uncharacterized protein</fullName>
    </submittedName>
</protein>
<comment type="caution">
    <text evidence="1">The sequence shown here is derived from an EMBL/GenBank/DDBJ whole genome shotgun (WGS) entry which is preliminary data.</text>
</comment>